<dbReference type="AlphaFoldDB" id="A0A9P0GDP0"/>
<gene>
    <name evidence="2" type="ORF">PSYICH_LOCUS12886</name>
</gene>
<evidence type="ECO:0000313" key="3">
    <source>
        <dbReference type="Proteomes" id="UP001153636"/>
    </source>
</evidence>
<feature type="domain" description="ELMO" evidence="1">
    <location>
        <begin position="140"/>
        <end position="295"/>
    </location>
</feature>
<proteinExistence type="predicted"/>
<dbReference type="OrthoDB" id="67155at2759"/>
<dbReference type="Proteomes" id="UP001153636">
    <property type="component" value="Chromosome 6"/>
</dbReference>
<reference evidence="2" key="1">
    <citation type="submission" date="2022-01" db="EMBL/GenBank/DDBJ databases">
        <authorList>
            <person name="King R."/>
        </authorList>
    </citation>
    <scope>NUCLEOTIDE SEQUENCE</scope>
</reference>
<dbReference type="EMBL" id="OV651818">
    <property type="protein sequence ID" value="CAH1111935.1"/>
    <property type="molecule type" value="Genomic_DNA"/>
</dbReference>
<keyword evidence="3" id="KW-1185">Reference proteome</keyword>
<dbReference type="PANTHER" id="PTHR12771:SF51">
    <property type="entry name" value="LD01482P"/>
    <property type="match status" value="1"/>
</dbReference>
<dbReference type="InterPro" id="IPR050868">
    <property type="entry name" value="ELMO_domain-containing"/>
</dbReference>
<dbReference type="InterPro" id="IPR006816">
    <property type="entry name" value="ELMO_dom"/>
</dbReference>
<accession>A0A9P0GDP0</accession>
<dbReference type="PROSITE" id="PS51335">
    <property type="entry name" value="ELMO"/>
    <property type="match status" value="1"/>
</dbReference>
<name>A0A9P0GDP0_9CUCU</name>
<protein>
    <recommendedName>
        <fullName evidence="1">ELMO domain-containing protein</fullName>
    </recommendedName>
</protein>
<dbReference type="Pfam" id="PF04727">
    <property type="entry name" value="ELMO_CED12"/>
    <property type="match status" value="1"/>
</dbReference>
<dbReference type="GO" id="GO:0005096">
    <property type="term" value="F:GTPase activator activity"/>
    <property type="evidence" value="ECO:0007669"/>
    <property type="project" value="TreeGrafter"/>
</dbReference>
<evidence type="ECO:0000259" key="1">
    <source>
        <dbReference type="PROSITE" id="PS51335"/>
    </source>
</evidence>
<dbReference type="PANTHER" id="PTHR12771">
    <property type="entry name" value="ENGULFMENT AND CELL MOTILITY"/>
    <property type="match status" value="1"/>
</dbReference>
<sequence length="311" mass="36559">MNFSFWCIFTYYFRSAIKWFLRRTTGLCELQRICYGEVKGAPRTNAVEYSLSMSKQLQIKQLILHLNSISDRMGFIGSNQNEVLQGAVRVVLLVKKIDPRIHSQFVISFGRCVEYIWGYRQLIAEVEQLRTTQYDSDNPEHEDQLYKLWSKLKPDEPLEERITKQWQDIGFQGEDPKTDFRGMGLLGLENLVFFATVYRSAAQHVLSHSYHPVHGYCFAIVGINLTSLAWTLLKEGCAKTYAYNIENVPSIRLFHHFYSYLFYEFDRFWMECRPKDIMEFSNIKNKFETNIRICLQDPNNDFRIGVAVDNV</sequence>
<organism evidence="2 3">
    <name type="scientific">Psylliodes chrysocephalus</name>
    <dbReference type="NCBI Taxonomy" id="3402493"/>
    <lineage>
        <taxon>Eukaryota</taxon>
        <taxon>Metazoa</taxon>
        <taxon>Ecdysozoa</taxon>
        <taxon>Arthropoda</taxon>
        <taxon>Hexapoda</taxon>
        <taxon>Insecta</taxon>
        <taxon>Pterygota</taxon>
        <taxon>Neoptera</taxon>
        <taxon>Endopterygota</taxon>
        <taxon>Coleoptera</taxon>
        <taxon>Polyphaga</taxon>
        <taxon>Cucujiformia</taxon>
        <taxon>Chrysomeloidea</taxon>
        <taxon>Chrysomelidae</taxon>
        <taxon>Galerucinae</taxon>
        <taxon>Alticini</taxon>
        <taxon>Psylliodes</taxon>
    </lineage>
</organism>
<evidence type="ECO:0000313" key="2">
    <source>
        <dbReference type="EMBL" id="CAH1111935.1"/>
    </source>
</evidence>